<sequence>MAPKFYCYLAILLATSLYCDAYKILIISSMPGRSHAILGDGMVRHLTKAGHEVTIITSMPEDKPAPNAREIDVGEEIRNFLNDDVNIQKIMEKDIDDMNLYLLFTMMKEISIKTLENPNMQKILNDPKEKFDLIIAEWMFNELYAGLPAIFECPFIWFSTVEPHWLILRIIDELPNPAYNLNVVSYNSPPFTFMQRVQELFCQISGEFYQYFVFSPIENKDYEQIIAPIVRKRGKSVPSFEELKNNISLVLGNSHVSIGQATRLPQSYKPIAGYHIEKEVKPLPQNLKKIMDSAKNGVIYFSLGSNLKSKELPIEIKRSLLKVFGELKQTVIWKFEENLPDRPKNVHILQWAPQQSILAHPNCVLFITHGGFLSSTETIHFGVPIIGIPVYGDQFSNINRAVKKGYAKKVDLTYSVADDLKVAINDILSDPKYKKRVKELSFIYHDRPVSPGDELVHWVEHVIRTGGALHLRSPALDVTWYKKMYLDLVAVIFIVFAIFILFYKLLIKKCLSSKCDIEKKRK</sequence>
<keyword evidence="7" id="KW-1185">Reference proteome</keyword>
<evidence type="ECO:0000313" key="7">
    <source>
        <dbReference type="Proteomes" id="UP001314205"/>
    </source>
</evidence>
<name>A0AAV1LEV6_9NEOP</name>
<dbReference type="EC" id="2.4.1.17" evidence="5"/>
<comment type="subcellular location">
    <subcellularLocation>
        <location evidence="5">Membrane</location>
        <topology evidence="5">Single-pass membrane protein</topology>
    </subcellularLocation>
</comment>
<dbReference type="CDD" id="cd03784">
    <property type="entry name" value="GT1_Gtf-like"/>
    <property type="match status" value="1"/>
</dbReference>
<dbReference type="GO" id="GO:0016020">
    <property type="term" value="C:membrane"/>
    <property type="evidence" value="ECO:0007669"/>
    <property type="project" value="UniProtKB-SubCell"/>
</dbReference>
<dbReference type="PROSITE" id="PS00375">
    <property type="entry name" value="UDPGT"/>
    <property type="match status" value="1"/>
</dbReference>
<dbReference type="SUPFAM" id="SSF53756">
    <property type="entry name" value="UDP-Glycosyltransferase/glycogen phosphorylase"/>
    <property type="match status" value="1"/>
</dbReference>
<accession>A0AAV1LEV6</accession>
<dbReference type="GO" id="GO:0015020">
    <property type="term" value="F:glucuronosyltransferase activity"/>
    <property type="evidence" value="ECO:0007669"/>
    <property type="project" value="UniProtKB-EC"/>
</dbReference>
<dbReference type="FunFam" id="3.40.50.2000:FF:000050">
    <property type="entry name" value="UDP-glucuronosyltransferase"/>
    <property type="match status" value="1"/>
</dbReference>
<keyword evidence="2 4" id="KW-0328">Glycosyltransferase</keyword>
<keyword evidence="5" id="KW-0812">Transmembrane</keyword>
<comment type="similarity">
    <text evidence="1 4">Belongs to the UDP-glycosyltransferase family.</text>
</comment>
<evidence type="ECO:0000256" key="1">
    <source>
        <dbReference type="ARBA" id="ARBA00009995"/>
    </source>
</evidence>
<dbReference type="Pfam" id="PF00201">
    <property type="entry name" value="UDPGT"/>
    <property type="match status" value="1"/>
</dbReference>
<keyword evidence="5" id="KW-1133">Transmembrane helix</keyword>
<evidence type="ECO:0000256" key="5">
    <source>
        <dbReference type="RuleBase" id="RU362059"/>
    </source>
</evidence>
<dbReference type="Proteomes" id="UP001314205">
    <property type="component" value="Unassembled WGS sequence"/>
</dbReference>
<dbReference type="Gene3D" id="3.40.50.2000">
    <property type="entry name" value="Glycogen Phosphorylase B"/>
    <property type="match status" value="1"/>
</dbReference>
<reference evidence="6 7" key="1">
    <citation type="submission" date="2023-11" db="EMBL/GenBank/DDBJ databases">
        <authorList>
            <person name="Hedman E."/>
            <person name="Englund M."/>
            <person name="Stromberg M."/>
            <person name="Nyberg Akerstrom W."/>
            <person name="Nylinder S."/>
            <person name="Jareborg N."/>
            <person name="Kallberg Y."/>
            <person name="Kronander E."/>
        </authorList>
    </citation>
    <scope>NUCLEOTIDE SEQUENCE [LARGE SCALE GENOMIC DNA]</scope>
</reference>
<dbReference type="InterPro" id="IPR002213">
    <property type="entry name" value="UDP_glucos_trans"/>
</dbReference>
<dbReference type="EMBL" id="CAVLGL010000089">
    <property type="protein sequence ID" value="CAK1594071.1"/>
    <property type="molecule type" value="Genomic_DNA"/>
</dbReference>
<keyword evidence="3 4" id="KW-0808">Transferase</keyword>
<organism evidence="6 7">
    <name type="scientific">Parnassius mnemosyne</name>
    <name type="common">clouded apollo</name>
    <dbReference type="NCBI Taxonomy" id="213953"/>
    <lineage>
        <taxon>Eukaryota</taxon>
        <taxon>Metazoa</taxon>
        <taxon>Ecdysozoa</taxon>
        <taxon>Arthropoda</taxon>
        <taxon>Hexapoda</taxon>
        <taxon>Insecta</taxon>
        <taxon>Pterygota</taxon>
        <taxon>Neoptera</taxon>
        <taxon>Endopterygota</taxon>
        <taxon>Lepidoptera</taxon>
        <taxon>Glossata</taxon>
        <taxon>Ditrysia</taxon>
        <taxon>Papilionoidea</taxon>
        <taxon>Papilionidae</taxon>
        <taxon>Parnassiinae</taxon>
        <taxon>Parnassini</taxon>
        <taxon>Parnassius</taxon>
        <taxon>Driopa</taxon>
    </lineage>
</organism>
<evidence type="ECO:0000313" key="6">
    <source>
        <dbReference type="EMBL" id="CAK1594071.1"/>
    </source>
</evidence>
<dbReference type="PANTHER" id="PTHR48043">
    <property type="entry name" value="EG:EG0003.4 PROTEIN-RELATED"/>
    <property type="match status" value="1"/>
</dbReference>
<dbReference type="AlphaFoldDB" id="A0AAV1LEV6"/>
<comment type="catalytic activity">
    <reaction evidence="5">
        <text>glucuronate acceptor + UDP-alpha-D-glucuronate = acceptor beta-D-glucuronoside + UDP + H(+)</text>
        <dbReference type="Rhea" id="RHEA:21032"/>
        <dbReference type="ChEBI" id="CHEBI:15378"/>
        <dbReference type="ChEBI" id="CHEBI:58052"/>
        <dbReference type="ChEBI" id="CHEBI:58223"/>
        <dbReference type="ChEBI" id="CHEBI:132367"/>
        <dbReference type="ChEBI" id="CHEBI:132368"/>
        <dbReference type="EC" id="2.4.1.17"/>
    </reaction>
</comment>
<protein>
    <recommendedName>
        <fullName evidence="5">UDP-glucuronosyltransferase</fullName>
        <ecNumber evidence="5">2.4.1.17</ecNumber>
    </recommendedName>
</protein>
<proteinExistence type="inferred from homology"/>
<comment type="caution">
    <text evidence="6">The sequence shown here is derived from an EMBL/GenBank/DDBJ whole genome shotgun (WGS) entry which is preliminary data.</text>
</comment>
<evidence type="ECO:0000256" key="4">
    <source>
        <dbReference type="RuleBase" id="RU003718"/>
    </source>
</evidence>
<evidence type="ECO:0000256" key="3">
    <source>
        <dbReference type="ARBA" id="ARBA00022679"/>
    </source>
</evidence>
<gene>
    <name evidence="6" type="ORF">PARMNEM_LOCUS13764</name>
</gene>
<dbReference type="InterPro" id="IPR035595">
    <property type="entry name" value="UDP_glycos_trans_CS"/>
</dbReference>
<dbReference type="PANTHER" id="PTHR48043:SF159">
    <property type="entry name" value="EG:EG0003.4 PROTEIN-RELATED"/>
    <property type="match status" value="1"/>
</dbReference>
<evidence type="ECO:0000256" key="2">
    <source>
        <dbReference type="ARBA" id="ARBA00022676"/>
    </source>
</evidence>
<dbReference type="InterPro" id="IPR050271">
    <property type="entry name" value="UDP-glycosyltransferase"/>
</dbReference>
<feature type="transmembrane region" description="Helical" evidence="5">
    <location>
        <begin position="484"/>
        <end position="503"/>
    </location>
</feature>
<keyword evidence="5" id="KW-0472">Membrane</keyword>